<dbReference type="InterPro" id="IPR001126">
    <property type="entry name" value="UmuC"/>
</dbReference>
<keyword evidence="10 15" id="KW-0460">Magnesium</keyword>
<dbReference type="EMBL" id="SOBG01000001">
    <property type="protein sequence ID" value="TDT72543.1"/>
    <property type="molecule type" value="Genomic_DNA"/>
</dbReference>
<dbReference type="InterPro" id="IPR017961">
    <property type="entry name" value="DNA_pol_Y-fam_little_finger"/>
</dbReference>
<dbReference type="Pfam" id="PF21999">
    <property type="entry name" value="IMS_HHH_1"/>
    <property type="match status" value="1"/>
</dbReference>
<dbReference type="InterPro" id="IPR050116">
    <property type="entry name" value="DNA_polymerase-Y"/>
</dbReference>
<keyword evidence="6 15" id="KW-0548">Nucleotidyltransferase</keyword>
<dbReference type="Gene3D" id="1.10.150.20">
    <property type="entry name" value="5' to 3' exonuclease, C-terminal subdomain"/>
    <property type="match status" value="1"/>
</dbReference>
<reference evidence="17 18" key="1">
    <citation type="submission" date="2019-03" db="EMBL/GenBank/DDBJ databases">
        <title>Genomic Encyclopedia of Type Strains, Phase IV (KMG-IV): sequencing the most valuable type-strain genomes for metagenomic binning, comparative biology and taxonomic classification.</title>
        <authorList>
            <person name="Goeker M."/>
        </authorList>
    </citation>
    <scope>NUCLEOTIDE SEQUENCE [LARGE SCALE GENOMIC DNA]</scope>
    <source>
        <strain evidence="17 18">DSM 100055</strain>
    </source>
</reference>
<dbReference type="InterPro" id="IPR022880">
    <property type="entry name" value="DNApol_IV"/>
</dbReference>
<dbReference type="Pfam" id="PF00817">
    <property type="entry name" value="IMS"/>
    <property type="match status" value="1"/>
</dbReference>
<evidence type="ECO:0000256" key="12">
    <source>
        <dbReference type="ARBA" id="ARBA00023125"/>
    </source>
</evidence>
<evidence type="ECO:0000256" key="7">
    <source>
        <dbReference type="ARBA" id="ARBA00022705"/>
    </source>
</evidence>
<evidence type="ECO:0000256" key="9">
    <source>
        <dbReference type="ARBA" id="ARBA00022763"/>
    </source>
</evidence>
<dbReference type="HAMAP" id="MF_01113">
    <property type="entry name" value="DNApol_IV"/>
    <property type="match status" value="1"/>
</dbReference>
<feature type="binding site" evidence="15">
    <location>
        <position position="10"/>
    </location>
    <ligand>
        <name>Mg(2+)</name>
        <dbReference type="ChEBI" id="CHEBI:18420"/>
    </ligand>
</feature>
<keyword evidence="11 15" id="KW-0239">DNA-directed DNA polymerase</keyword>
<dbReference type="CDD" id="cd03586">
    <property type="entry name" value="PolY_Pol_IV_kappa"/>
    <property type="match status" value="1"/>
</dbReference>
<feature type="site" description="Substrate discrimination" evidence="15">
    <location>
        <position position="15"/>
    </location>
</feature>
<feature type="domain" description="UmuC" evidence="16">
    <location>
        <begin position="6"/>
        <end position="183"/>
    </location>
</feature>
<evidence type="ECO:0000256" key="5">
    <source>
        <dbReference type="ARBA" id="ARBA00022679"/>
    </source>
</evidence>
<dbReference type="RefSeq" id="WP_166667314.1">
    <property type="nucleotide sequence ID" value="NZ_SOBG01000001.1"/>
</dbReference>
<comment type="cofactor">
    <cofactor evidence="15">
        <name>Mg(2+)</name>
        <dbReference type="ChEBI" id="CHEBI:18420"/>
    </cofactor>
    <text evidence="15">Binds 2 magnesium ions per subunit.</text>
</comment>
<comment type="caution">
    <text evidence="17">The sequence shown here is derived from an EMBL/GenBank/DDBJ whole genome shotgun (WGS) entry which is preliminary data.</text>
</comment>
<evidence type="ECO:0000313" key="17">
    <source>
        <dbReference type="EMBL" id="TDT72543.1"/>
    </source>
</evidence>
<evidence type="ECO:0000256" key="1">
    <source>
        <dbReference type="ARBA" id="ARBA00004496"/>
    </source>
</evidence>
<dbReference type="GO" id="GO:0006261">
    <property type="term" value="P:DNA-templated DNA replication"/>
    <property type="evidence" value="ECO:0007669"/>
    <property type="project" value="UniProtKB-UniRule"/>
</dbReference>
<comment type="catalytic activity">
    <reaction evidence="14 15">
        <text>DNA(n) + a 2'-deoxyribonucleoside 5'-triphosphate = DNA(n+1) + diphosphate</text>
        <dbReference type="Rhea" id="RHEA:22508"/>
        <dbReference type="Rhea" id="RHEA-COMP:17339"/>
        <dbReference type="Rhea" id="RHEA-COMP:17340"/>
        <dbReference type="ChEBI" id="CHEBI:33019"/>
        <dbReference type="ChEBI" id="CHEBI:61560"/>
        <dbReference type="ChEBI" id="CHEBI:173112"/>
        <dbReference type="EC" id="2.7.7.7"/>
    </reaction>
</comment>
<dbReference type="Gene3D" id="3.40.1170.60">
    <property type="match status" value="1"/>
</dbReference>
<dbReference type="EC" id="2.7.7.7" evidence="15"/>
<dbReference type="GO" id="GO:0042276">
    <property type="term" value="P:error-prone translesion synthesis"/>
    <property type="evidence" value="ECO:0007669"/>
    <property type="project" value="TreeGrafter"/>
</dbReference>
<comment type="similarity">
    <text evidence="2 15">Belongs to the DNA polymerase type-Y family.</text>
</comment>
<evidence type="ECO:0000256" key="4">
    <source>
        <dbReference type="ARBA" id="ARBA00022490"/>
    </source>
</evidence>
<protein>
    <recommendedName>
        <fullName evidence="15">DNA polymerase IV</fullName>
        <shortName evidence="15">Pol IV</shortName>
        <ecNumber evidence="15">2.7.7.7</ecNumber>
    </recommendedName>
</protein>
<dbReference type="PANTHER" id="PTHR11076:SF33">
    <property type="entry name" value="DNA POLYMERASE KAPPA"/>
    <property type="match status" value="1"/>
</dbReference>
<evidence type="ECO:0000313" key="18">
    <source>
        <dbReference type="Proteomes" id="UP000294678"/>
    </source>
</evidence>
<dbReference type="GO" id="GO:0000287">
    <property type="term" value="F:magnesium ion binding"/>
    <property type="evidence" value="ECO:0007669"/>
    <property type="project" value="UniProtKB-UniRule"/>
</dbReference>
<comment type="subunit">
    <text evidence="15">Monomer.</text>
</comment>
<keyword evidence="8 15" id="KW-0479">Metal-binding</keyword>
<dbReference type="PANTHER" id="PTHR11076">
    <property type="entry name" value="DNA REPAIR POLYMERASE UMUC / TRANSFERASE FAMILY MEMBER"/>
    <property type="match status" value="1"/>
</dbReference>
<evidence type="ECO:0000256" key="14">
    <source>
        <dbReference type="ARBA" id="ARBA00049244"/>
    </source>
</evidence>
<dbReference type="PROSITE" id="PS50173">
    <property type="entry name" value="UMUC"/>
    <property type="match status" value="1"/>
</dbReference>
<dbReference type="SUPFAM" id="SSF100879">
    <property type="entry name" value="Lesion bypass DNA polymerase (Y-family), little finger domain"/>
    <property type="match status" value="1"/>
</dbReference>
<evidence type="ECO:0000256" key="10">
    <source>
        <dbReference type="ARBA" id="ARBA00022842"/>
    </source>
</evidence>
<comment type="function">
    <text evidence="15">Poorly processive, error-prone DNA polymerase involved in untargeted mutagenesis. Copies undamaged DNA at stalled replication forks, which arise in vivo from mismatched or misaligned primer ends. These misaligned primers can be extended by PolIV. Exhibits no 3'-5' exonuclease (proofreading) activity. May be involved in translesional synthesis, in conjunction with the beta clamp from PolIII.</text>
</comment>
<dbReference type="Pfam" id="PF11799">
    <property type="entry name" value="IMS_C"/>
    <property type="match status" value="1"/>
</dbReference>
<dbReference type="InterPro" id="IPR053848">
    <property type="entry name" value="IMS_HHH_1"/>
</dbReference>
<keyword evidence="12 15" id="KW-0238">DNA-binding</keyword>
<dbReference type="GO" id="GO:0003887">
    <property type="term" value="F:DNA-directed DNA polymerase activity"/>
    <property type="evidence" value="ECO:0007669"/>
    <property type="project" value="UniProtKB-UniRule"/>
</dbReference>
<evidence type="ECO:0000256" key="11">
    <source>
        <dbReference type="ARBA" id="ARBA00022932"/>
    </source>
</evidence>
<dbReference type="SUPFAM" id="SSF56672">
    <property type="entry name" value="DNA/RNA polymerases"/>
    <property type="match status" value="1"/>
</dbReference>
<keyword evidence="5 15" id="KW-0808">Transferase</keyword>
<evidence type="ECO:0000256" key="8">
    <source>
        <dbReference type="ARBA" id="ARBA00022723"/>
    </source>
</evidence>
<dbReference type="GO" id="GO:0006281">
    <property type="term" value="P:DNA repair"/>
    <property type="evidence" value="ECO:0007669"/>
    <property type="project" value="UniProtKB-UniRule"/>
</dbReference>
<name>A0AA46E1K4_9FUSO</name>
<gene>
    <name evidence="15" type="primary">dinB</name>
    <name evidence="17" type="ORF">EV215_0353</name>
</gene>
<keyword evidence="13 15" id="KW-0234">DNA repair</keyword>
<evidence type="ECO:0000259" key="16">
    <source>
        <dbReference type="PROSITE" id="PS50173"/>
    </source>
</evidence>
<dbReference type="GO" id="GO:0009432">
    <property type="term" value="P:SOS response"/>
    <property type="evidence" value="ECO:0007669"/>
    <property type="project" value="TreeGrafter"/>
</dbReference>
<keyword evidence="7 15" id="KW-0235">DNA replication</keyword>
<keyword evidence="9 15" id="KW-0227">DNA damage</keyword>
<keyword evidence="3 15" id="KW-0515">Mutator protein</keyword>
<evidence type="ECO:0000256" key="3">
    <source>
        <dbReference type="ARBA" id="ARBA00022457"/>
    </source>
</evidence>
<dbReference type="InterPro" id="IPR043502">
    <property type="entry name" value="DNA/RNA_pol_sf"/>
</dbReference>
<sequence length="354" mass="42131">MKKQVIMHYDMDAFYASIEIRDNAKLKGKPVIVGTRVITTCNYEARKYGLHSAMSVTEARKLCPNGIYLNVDKNKYIKVAYQIQNLIKKLTDNIEFIAFDEGYIDITNIINKYPSYEYFIKKFKKRIYIHTKLTCSVGIGYNKLTAKLASEVNKPGGFFIIKNNKEYYEYFKEKDIKILPGIGEKTQKFLRQNNINRIREIKEKNYYFLKEILGSSKAQLLYDYSRGIDYRKIKTERKYKSIGNEITFKFNTDNKIIIFNTLDDIFNKIYKRLINKKYYAKTLVLKIRFEDRHIITRSKTLKDFSENKIEFIKLLEEFKKEFDYKNKIRLIGLTFSNIITHKNEQLTLIKKKLD</sequence>
<organism evidence="17 18">
    <name type="scientific">Hypnocyclicus thermotrophus</name>
    <dbReference type="NCBI Taxonomy" id="1627895"/>
    <lineage>
        <taxon>Bacteria</taxon>
        <taxon>Fusobacteriati</taxon>
        <taxon>Fusobacteriota</taxon>
        <taxon>Fusobacteriia</taxon>
        <taxon>Fusobacteriales</taxon>
        <taxon>Fusobacteriaceae</taxon>
        <taxon>Hypnocyclicus</taxon>
    </lineage>
</organism>
<dbReference type="Proteomes" id="UP000294678">
    <property type="component" value="Unassembled WGS sequence"/>
</dbReference>
<evidence type="ECO:0000256" key="15">
    <source>
        <dbReference type="HAMAP-Rule" id="MF_01113"/>
    </source>
</evidence>
<dbReference type="AlphaFoldDB" id="A0AA46E1K4"/>
<keyword evidence="4 15" id="KW-0963">Cytoplasm</keyword>
<evidence type="ECO:0000256" key="2">
    <source>
        <dbReference type="ARBA" id="ARBA00010945"/>
    </source>
</evidence>
<comment type="subcellular location">
    <subcellularLocation>
        <location evidence="1 15">Cytoplasm</location>
    </subcellularLocation>
</comment>
<dbReference type="InterPro" id="IPR043128">
    <property type="entry name" value="Rev_trsase/Diguanyl_cyclase"/>
</dbReference>
<feature type="binding site" evidence="15">
    <location>
        <position position="100"/>
    </location>
    <ligand>
        <name>Mg(2+)</name>
        <dbReference type="ChEBI" id="CHEBI:18420"/>
    </ligand>
</feature>
<dbReference type="NCBIfam" id="NF002677">
    <property type="entry name" value="PRK02406.1"/>
    <property type="match status" value="1"/>
</dbReference>
<evidence type="ECO:0000256" key="13">
    <source>
        <dbReference type="ARBA" id="ARBA00023204"/>
    </source>
</evidence>
<dbReference type="InterPro" id="IPR036775">
    <property type="entry name" value="DNA_pol_Y-fam_lit_finger_sf"/>
</dbReference>
<accession>A0AA46E1K4</accession>
<keyword evidence="18" id="KW-1185">Reference proteome</keyword>
<dbReference type="Gene3D" id="3.30.70.270">
    <property type="match status" value="1"/>
</dbReference>
<dbReference type="GO" id="GO:0003684">
    <property type="term" value="F:damaged DNA binding"/>
    <property type="evidence" value="ECO:0007669"/>
    <property type="project" value="InterPro"/>
</dbReference>
<dbReference type="GO" id="GO:0005829">
    <property type="term" value="C:cytosol"/>
    <property type="evidence" value="ECO:0007669"/>
    <property type="project" value="TreeGrafter"/>
</dbReference>
<feature type="active site" evidence="15">
    <location>
        <position position="101"/>
    </location>
</feature>
<evidence type="ECO:0000256" key="6">
    <source>
        <dbReference type="ARBA" id="ARBA00022695"/>
    </source>
</evidence>
<proteinExistence type="inferred from homology"/>
<dbReference type="Gene3D" id="3.30.1490.100">
    <property type="entry name" value="DNA polymerase, Y-family, little finger domain"/>
    <property type="match status" value="1"/>
</dbReference>